<comment type="caution">
    <text evidence="2">The sequence shown here is derived from an EMBL/GenBank/DDBJ whole genome shotgun (WGS) entry which is preliminary data.</text>
</comment>
<evidence type="ECO:0000259" key="1">
    <source>
        <dbReference type="PROSITE" id="PS51186"/>
    </source>
</evidence>
<evidence type="ECO:0000313" key="2">
    <source>
        <dbReference type="EMBL" id="PZX41053.1"/>
    </source>
</evidence>
<dbReference type="PANTHER" id="PTHR43792">
    <property type="entry name" value="GNAT FAMILY, PUTATIVE (AFU_ORTHOLOGUE AFUA_3G00765)-RELATED-RELATED"/>
    <property type="match status" value="1"/>
</dbReference>
<dbReference type="InterPro" id="IPR051531">
    <property type="entry name" value="N-acetyltransferase"/>
</dbReference>
<dbReference type="RefSeq" id="WP_015362591.1">
    <property type="nucleotide sequence ID" value="NZ_QKZR01000002.1"/>
</dbReference>
<sequence>MNLQLETERLFLRPFIKEDAPFLFELNNDEEVMRYTGDVPFKDVEAAQEFAIDYSANKNSQYRLYQMGRIAVIRKSDDAFLGWSGLKYHKSADFVDIGYRFMKKYWGHGYATESGLEVVRHAFEDHQLELLVAQVHELNYPSQKVAQRLGMHINHRFYWEEREPGRHYQIDKDHYFSIVKK</sequence>
<feature type="domain" description="N-acetyltransferase" evidence="1">
    <location>
        <begin position="10"/>
        <end position="175"/>
    </location>
</feature>
<keyword evidence="3" id="KW-1185">Reference proteome</keyword>
<dbReference type="InterPro" id="IPR016181">
    <property type="entry name" value="Acyl_CoA_acyltransferase"/>
</dbReference>
<dbReference type="PROSITE" id="PS51186">
    <property type="entry name" value="GNAT"/>
    <property type="match status" value="1"/>
</dbReference>
<dbReference type="Gene3D" id="3.40.630.30">
    <property type="match status" value="1"/>
</dbReference>
<dbReference type="Pfam" id="PF13302">
    <property type="entry name" value="Acetyltransf_3"/>
    <property type="match status" value="1"/>
</dbReference>
<organism evidence="2 3">
    <name type="scientific">Nonlabens dokdonensis</name>
    <dbReference type="NCBI Taxonomy" id="328515"/>
    <lineage>
        <taxon>Bacteria</taxon>
        <taxon>Pseudomonadati</taxon>
        <taxon>Bacteroidota</taxon>
        <taxon>Flavobacteriia</taxon>
        <taxon>Flavobacteriales</taxon>
        <taxon>Flavobacteriaceae</taxon>
        <taxon>Nonlabens</taxon>
    </lineage>
</organism>
<dbReference type="InterPro" id="IPR000182">
    <property type="entry name" value="GNAT_dom"/>
</dbReference>
<dbReference type="EMBL" id="QKZR01000002">
    <property type="protein sequence ID" value="PZX41053.1"/>
    <property type="molecule type" value="Genomic_DNA"/>
</dbReference>
<proteinExistence type="predicted"/>
<gene>
    <name evidence="2" type="ORF">LX97_01834</name>
</gene>
<dbReference type="Proteomes" id="UP000248584">
    <property type="component" value="Unassembled WGS sequence"/>
</dbReference>
<accession>A0ABX5PYU3</accession>
<evidence type="ECO:0000313" key="3">
    <source>
        <dbReference type="Proteomes" id="UP000248584"/>
    </source>
</evidence>
<dbReference type="PANTHER" id="PTHR43792:SF16">
    <property type="entry name" value="N-ACETYLTRANSFERASE DOMAIN-CONTAINING PROTEIN"/>
    <property type="match status" value="1"/>
</dbReference>
<protein>
    <submittedName>
        <fullName evidence="2">RimJ/RimL family protein N-acetyltransferase</fullName>
    </submittedName>
</protein>
<name>A0ABX5PYU3_9FLAO</name>
<reference evidence="2 3" key="1">
    <citation type="submission" date="2018-06" db="EMBL/GenBank/DDBJ databases">
        <title>Genomic Encyclopedia of Archaeal and Bacterial Type Strains, Phase II (KMG-II): from individual species to whole genera.</title>
        <authorList>
            <person name="Goeker M."/>
        </authorList>
    </citation>
    <scope>NUCLEOTIDE SEQUENCE [LARGE SCALE GENOMIC DNA]</scope>
    <source>
        <strain evidence="2 3">DSM 17205</strain>
    </source>
</reference>
<dbReference type="SUPFAM" id="SSF55729">
    <property type="entry name" value="Acyl-CoA N-acyltransferases (Nat)"/>
    <property type="match status" value="1"/>
</dbReference>